<dbReference type="PANTHER" id="PTHR34476:SF1">
    <property type="entry name" value="DNA-DIRECTED RNA POLYMERASE SUBUNIT OMEGA"/>
    <property type="match status" value="1"/>
</dbReference>
<organism evidence="9">
    <name type="scientific">marine metagenome</name>
    <dbReference type="NCBI Taxonomy" id="408172"/>
    <lineage>
        <taxon>unclassified sequences</taxon>
        <taxon>metagenomes</taxon>
        <taxon>ecological metagenomes</taxon>
    </lineage>
</organism>
<evidence type="ECO:0000256" key="1">
    <source>
        <dbReference type="ARBA" id="ARBA00006711"/>
    </source>
</evidence>
<dbReference type="AlphaFoldDB" id="A0A382UC55"/>
<dbReference type="GO" id="GO:0003899">
    <property type="term" value="F:DNA-directed RNA polymerase activity"/>
    <property type="evidence" value="ECO:0007669"/>
    <property type="project" value="UniProtKB-EC"/>
</dbReference>
<evidence type="ECO:0000256" key="2">
    <source>
        <dbReference type="ARBA" id="ARBA00012418"/>
    </source>
</evidence>
<feature type="compositionally biased region" description="Acidic residues" evidence="8">
    <location>
        <begin position="165"/>
        <end position="175"/>
    </location>
</feature>
<dbReference type="Pfam" id="PF01192">
    <property type="entry name" value="RNA_pol_Rpb6"/>
    <property type="match status" value="1"/>
</dbReference>
<dbReference type="Gene3D" id="3.90.940.10">
    <property type="match status" value="1"/>
</dbReference>
<feature type="compositionally biased region" description="Acidic residues" evidence="8">
    <location>
        <begin position="146"/>
        <end position="157"/>
    </location>
</feature>
<gene>
    <name evidence="9" type="ORF">METZ01_LOCUS384516</name>
</gene>
<feature type="region of interest" description="Disordered" evidence="8">
    <location>
        <begin position="100"/>
        <end position="175"/>
    </location>
</feature>
<keyword evidence="5" id="KW-0548">Nucleotidyltransferase</keyword>
<evidence type="ECO:0000256" key="5">
    <source>
        <dbReference type="ARBA" id="ARBA00022695"/>
    </source>
</evidence>
<dbReference type="SUPFAM" id="SSF63562">
    <property type="entry name" value="RPB6/omega subunit-like"/>
    <property type="match status" value="1"/>
</dbReference>
<protein>
    <recommendedName>
        <fullName evidence="2">DNA-directed RNA polymerase</fullName>
        <ecNumber evidence="2">2.7.7.6</ecNumber>
    </recommendedName>
</protein>
<dbReference type="InterPro" id="IPR036161">
    <property type="entry name" value="RPB6/omega-like_sf"/>
</dbReference>
<dbReference type="GO" id="GO:0000428">
    <property type="term" value="C:DNA-directed RNA polymerase complex"/>
    <property type="evidence" value="ECO:0007669"/>
    <property type="project" value="UniProtKB-KW"/>
</dbReference>
<comment type="catalytic activity">
    <reaction evidence="7">
        <text>RNA(n) + a ribonucleoside 5'-triphosphate = RNA(n+1) + diphosphate</text>
        <dbReference type="Rhea" id="RHEA:21248"/>
        <dbReference type="Rhea" id="RHEA-COMP:14527"/>
        <dbReference type="Rhea" id="RHEA-COMP:17342"/>
        <dbReference type="ChEBI" id="CHEBI:33019"/>
        <dbReference type="ChEBI" id="CHEBI:61557"/>
        <dbReference type="ChEBI" id="CHEBI:140395"/>
        <dbReference type="EC" id="2.7.7.6"/>
    </reaction>
</comment>
<dbReference type="EC" id="2.7.7.6" evidence="2"/>
<dbReference type="EMBL" id="UINC01142992">
    <property type="protein sequence ID" value="SVD31662.1"/>
    <property type="molecule type" value="Genomic_DNA"/>
</dbReference>
<name>A0A382UC55_9ZZZZ</name>
<proteinExistence type="inferred from homology"/>
<dbReference type="GO" id="GO:0003677">
    <property type="term" value="F:DNA binding"/>
    <property type="evidence" value="ECO:0007669"/>
    <property type="project" value="InterPro"/>
</dbReference>
<evidence type="ECO:0000256" key="3">
    <source>
        <dbReference type="ARBA" id="ARBA00022478"/>
    </source>
</evidence>
<dbReference type="InterPro" id="IPR006110">
    <property type="entry name" value="Pol_omega/Rpo6/RPB6"/>
</dbReference>
<evidence type="ECO:0000256" key="4">
    <source>
        <dbReference type="ARBA" id="ARBA00022679"/>
    </source>
</evidence>
<dbReference type="NCBIfam" id="TIGR00690">
    <property type="entry name" value="rpoZ"/>
    <property type="match status" value="1"/>
</dbReference>
<keyword evidence="4" id="KW-0808">Transferase</keyword>
<reference evidence="9" key="1">
    <citation type="submission" date="2018-05" db="EMBL/GenBank/DDBJ databases">
        <authorList>
            <person name="Lanie J.A."/>
            <person name="Ng W.-L."/>
            <person name="Kazmierczak K.M."/>
            <person name="Andrzejewski T.M."/>
            <person name="Davidsen T.M."/>
            <person name="Wayne K.J."/>
            <person name="Tettelin H."/>
            <person name="Glass J.I."/>
            <person name="Rusch D."/>
            <person name="Podicherti R."/>
            <person name="Tsui H.-C.T."/>
            <person name="Winkler M.E."/>
        </authorList>
    </citation>
    <scope>NUCLEOTIDE SEQUENCE</scope>
</reference>
<dbReference type="SMART" id="SM01409">
    <property type="entry name" value="RNA_pol_Rpb6"/>
    <property type="match status" value="1"/>
</dbReference>
<evidence type="ECO:0000313" key="9">
    <source>
        <dbReference type="EMBL" id="SVD31662.1"/>
    </source>
</evidence>
<sequence length="175" mass="19476">MARVTVEDCIDKVDSPYELVLVAKERAAQLNSGIEPTLDRDDDKHTVISLREIASENIKVPDLIESAVYKLRKHVEQIDDGSEEDEEVGDNFENLYKGEISKSGTPILPSKRARKIPEKIQVSTEDVDQLKGSKNRTVDTSKEESSEVDVSLDELSESETKEAEANPEDTEATNS</sequence>
<accession>A0A382UC55</accession>
<evidence type="ECO:0000256" key="7">
    <source>
        <dbReference type="ARBA" id="ARBA00048552"/>
    </source>
</evidence>
<evidence type="ECO:0000256" key="6">
    <source>
        <dbReference type="ARBA" id="ARBA00023163"/>
    </source>
</evidence>
<comment type="similarity">
    <text evidence="1">Belongs to the RNA polymerase subunit omega family.</text>
</comment>
<dbReference type="HAMAP" id="MF_00366">
    <property type="entry name" value="RNApol_bact_RpoZ"/>
    <property type="match status" value="1"/>
</dbReference>
<keyword evidence="3" id="KW-0240">DNA-directed RNA polymerase</keyword>
<feature type="compositionally biased region" description="Basic and acidic residues" evidence="8">
    <location>
        <begin position="128"/>
        <end position="145"/>
    </location>
</feature>
<dbReference type="InterPro" id="IPR003716">
    <property type="entry name" value="DNA-dir_RNA_pol_omega"/>
</dbReference>
<dbReference type="PANTHER" id="PTHR34476">
    <property type="entry name" value="DNA-DIRECTED RNA POLYMERASE SUBUNIT OMEGA"/>
    <property type="match status" value="1"/>
</dbReference>
<keyword evidence="6" id="KW-0804">Transcription</keyword>
<dbReference type="GO" id="GO:0006351">
    <property type="term" value="P:DNA-templated transcription"/>
    <property type="evidence" value="ECO:0007669"/>
    <property type="project" value="InterPro"/>
</dbReference>
<evidence type="ECO:0000256" key="8">
    <source>
        <dbReference type="SAM" id="MobiDB-lite"/>
    </source>
</evidence>